<evidence type="ECO:0000313" key="12">
    <source>
        <dbReference type="EMBL" id="HAN29879.1"/>
    </source>
</evidence>
<evidence type="ECO:0000256" key="9">
    <source>
        <dbReference type="ARBA" id="ARBA00023136"/>
    </source>
</evidence>
<keyword evidence="8" id="KW-1133">Transmembrane helix</keyword>
<comment type="caution">
    <text evidence="12">The sequence shown here is derived from an EMBL/GenBank/DDBJ whole genome shotgun (WGS) entry which is preliminary data.</text>
</comment>
<gene>
    <name evidence="12" type="primary">gspC</name>
    <name evidence="12" type="ORF">DCP75_19605</name>
</gene>
<feature type="signal peptide" evidence="10">
    <location>
        <begin position="1"/>
        <end position="20"/>
    </location>
</feature>
<evidence type="ECO:0000256" key="10">
    <source>
        <dbReference type="SAM" id="SignalP"/>
    </source>
</evidence>
<feature type="non-terminal residue" evidence="12">
    <location>
        <position position="1"/>
    </location>
</feature>
<evidence type="ECO:0000256" key="2">
    <source>
        <dbReference type="ARBA" id="ARBA00007986"/>
    </source>
</evidence>
<dbReference type="GO" id="GO:0015627">
    <property type="term" value="C:type II protein secretion system complex"/>
    <property type="evidence" value="ECO:0007669"/>
    <property type="project" value="InterPro"/>
</dbReference>
<evidence type="ECO:0000256" key="4">
    <source>
        <dbReference type="ARBA" id="ARBA00022475"/>
    </source>
</evidence>
<dbReference type="Gene3D" id="2.30.42.10">
    <property type="match status" value="1"/>
</dbReference>
<dbReference type="GO" id="GO:0015628">
    <property type="term" value="P:protein secretion by the type II secretion system"/>
    <property type="evidence" value="ECO:0007669"/>
    <property type="project" value="InterPro"/>
</dbReference>
<protein>
    <submittedName>
        <fullName evidence="12">Type II secretion system protein GspC</fullName>
    </submittedName>
</protein>
<evidence type="ECO:0000256" key="1">
    <source>
        <dbReference type="ARBA" id="ARBA00004533"/>
    </source>
</evidence>
<evidence type="ECO:0000256" key="6">
    <source>
        <dbReference type="ARBA" id="ARBA00022692"/>
    </source>
</evidence>
<dbReference type="InterPro" id="IPR001639">
    <property type="entry name" value="T2SS_protein-GspC"/>
</dbReference>
<dbReference type="STRING" id="1121937.GCA_000423125_01077"/>
<accession>A0A3C1KT68</accession>
<dbReference type="InterPro" id="IPR024961">
    <property type="entry name" value="T2SS_GspC_N"/>
</dbReference>
<evidence type="ECO:0000313" key="13">
    <source>
        <dbReference type="Proteomes" id="UP000259273"/>
    </source>
</evidence>
<organism evidence="12 13">
    <name type="scientific">Haliea salexigens</name>
    <dbReference type="NCBI Taxonomy" id="287487"/>
    <lineage>
        <taxon>Bacteria</taxon>
        <taxon>Pseudomonadati</taxon>
        <taxon>Pseudomonadota</taxon>
        <taxon>Gammaproteobacteria</taxon>
        <taxon>Cellvibrionales</taxon>
        <taxon>Halieaceae</taxon>
        <taxon>Haliea</taxon>
    </lineage>
</organism>
<keyword evidence="10" id="KW-0732">Signal</keyword>
<evidence type="ECO:0000256" key="5">
    <source>
        <dbReference type="ARBA" id="ARBA00022519"/>
    </source>
</evidence>
<dbReference type="Pfam" id="PF11356">
    <property type="entry name" value="T2SSC"/>
    <property type="match status" value="1"/>
</dbReference>
<dbReference type="SUPFAM" id="SSF50156">
    <property type="entry name" value="PDZ domain-like"/>
    <property type="match status" value="1"/>
</dbReference>
<keyword evidence="4" id="KW-1003">Cell membrane</keyword>
<sequence length="314" mass="33441">RWLRRCVLALAVCWLMAALAQLFWALFPAAPATALSGGVINPPAEAISAPGERTPVDIEALRGWALFGEPGAGSVVEEVAPLPSEARAAREGIERGARESRLELTLRGIIAFNAAGEGSAVIEYRGRQAIYSVDDELPVGGNVVLAKVMPQQVVLDNGGTYELLRLYPPNELDAQLTGRRAMAAGDTRTAPVAAAVIDRRSDAESAALAAGYRDQLYEDPQSLADLVRISAVREEGALQGYRVTPGRDRAQFEQLGFRPGDLVLAVNGLSLSDPANTMRLYQAMRSASEVSFELLRAGEAVALSVSLDAASTDR</sequence>
<keyword evidence="7" id="KW-0653">Protein transport</keyword>
<keyword evidence="5" id="KW-0997">Cell inner membrane</keyword>
<keyword evidence="3" id="KW-0813">Transport</keyword>
<dbReference type="AlphaFoldDB" id="A0A3C1KT68"/>
<name>A0A3C1KT68_9GAMM</name>
<feature type="chain" id="PRO_5017630121" evidence="10">
    <location>
        <begin position="21"/>
        <end position="314"/>
    </location>
</feature>
<evidence type="ECO:0000256" key="7">
    <source>
        <dbReference type="ARBA" id="ARBA00022927"/>
    </source>
</evidence>
<dbReference type="GO" id="GO:0005886">
    <property type="term" value="C:plasma membrane"/>
    <property type="evidence" value="ECO:0007669"/>
    <property type="project" value="UniProtKB-SubCell"/>
</dbReference>
<proteinExistence type="inferred from homology"/>
<dbReference type="EMBL" id="DMND01000265">
    <property type="protein sequence ID" value="HAN29879.1"/>
    <property type="molecule type" value="Genomic_DNA"/>
</dbReference>
<dbReference type="Proteomes" id="UP000259273">
    <property type="component" value="Unassembled WGS sequence"/>
</dbReference>
<dbReference type="NCBIfam" id="TIGR01713">
    <property type="entry name" value="typeII_sec_gspC"/>
    <property type="match status" value="1"/>
</dbReference>
<keyword evidence="9" id="KW-0472">Membrane</keyword>
<evidence type="ECO:0000256" key="8">
    <source>
        <dbReference type="ARBA" id="ARBA00022989"/>
    </source>
</evidence>
<feature type="domain" description="Type II secretion system protein GspC N-terminal" evidence="11">
    <location>
        <begin position="10"/>
        <end position="166"/>
    </location>
</feature>
<keyword evidence="6" id="KW-0812">Transmembrane</keyword>
<comment type="subcellular location">
    <subcellularLocation>
        <location evidence="1">Cell inner membrane</location>
    </subcellularLocation>
</comment>
<evidence type="ECO:0000256" key="3">
    <source>
        <dbReference type="ARBA" id="ARBA00022448"/>
    </source>
</evidence>
<dbReference type="Gene3D" id="2.30.30.830">
    <property type="match status" value="1"/>
</dbReference>
<evidence type="ECO:0000259" key="11">
    <source>
        <dbReference type="Pfam" id="PF11356"/>
    </source>
</evidence>
<comment type="similarity">
    <text evidence="2">Belongs to the GSP C family.</text>
</comment>
<dbReference type="InterPro" id="IPR036034">
    <property type="entry name" value="PDZ_sf"/>
</dbReference>
<reference evidence="12 13" key="1">
    <citation type="journal article" date="2018" name="Nat. Biotechnol.">
        <title>A standardized bacterial taxonomy based on genome phylogeny substantially revises the tree of life.</title>
        <authorList>
            <person name="Parks D.H."/>
            <person name="Chuvochina M."/>
            <person name="Waite D.W."/>
            <person name="Rinke C."/>
            <person name="Skarshewski A."/>
            <person name="Chaumeil P.A."/>
            <person name="Hugenholtz P."/>
        </authorList>
    </citation>
    <scope>NUCLEOTIDE SEQUENCE [LARGE SCALE GENOMIC DNA]</scope>
    <source>
        <strain evidence="12">UBA9158</strain>
    </source>
</reference>